<dbReference type="AlphaFoldDB" id="A0A6T5XV77"/>
<keyword evidence="1" id="KW-0175">Coiled coil</keyword>
<feature type="coiled-coil region" evidence="1">
    <location>
        <begin position="25"/>
        <end position="64"/>
    </location>
</feature>
<dbReference type="EMBL" id="HBFY01006149">
    <property type="protein sequence ID" value="CAD8964698.1"/>
    <property type="molecule type" value="Transcribed_RNA"/>
</dbReference>
<sequence>MMNGEKTIALSRSDHTGKNTAPLCRLELERERKIVEKEMNKLDKKRSHRRMKLQQEKIKSLEAACGTTKSTIPTVIYSTSLESGSSEIDYCEPKKCENCCRKDRIIHRQLREIEMLRQQLREMSTRVNDPANHDLPFGEVICDDDAASDISPVTAQRRRSSCM</sequence>
<reference evidence="2" key="1">
    <citation type="submission" date="2021-01" db="EMBL/GenBank/DDBJ databases">
        <authorList>
            <person name="Corre E."/>
            <person name="Pelletier E."/>
            <person name="Niang G."/>
            <person name="Scheremetjew M."/>
            <person name="Finn R."/>
            <person name="Kale V."/>
            <person name="Holt S."/>
            <person name="Cochrane G."/>
            <person name="Meng A."/>
            <person name="Brown T."/>
            <person name="Cohen L."/>
        </authorList>
    </citation>
    <scope>NUCLEOTIDE SEQUENCE</scope>
</reference>
<name>A0A6T5XV77_9STRA</name>
<gene>
    <name evidence="2" type="ORF">TNIT0693_LOCUS2307</name>
</gene>
<evidence type="ECO:0000256" key="1">
    <source>
        <dbReference type="SAM" id="Coils"/>
    </source>
</evidence>
<accession>A0A6T5XV77</accession>
<evidence type="ECO:0000313" key="2">
    <source>
        <dbReference type="EMBL" id="CAD8964698.1"/>
    </source>
</evidence>
<organism evidence="2">
    <name type="scientific">Thalassionema nitzschioides</name>
    <dbReference type="NCBI Taxonomy" id="33649"/>
    <lineage>
        <taxon>Eukaryota</taxon>
        <taxon>Sar</taxon>
        <taxon>Stramenopiles</taxon>
        <taxon>Ochrophyta</taxon>
        <taxon>Bacillariophyta</taxon>
        <taxon>Fragilariophyceae</taxon>
        <taxon>Fragilariophycidae</taxon>
        <taxon>Thalassionemales</taxon>
        <taxon>Thalassionemataceae</taxon>
        <taxon>Thalassionema</taxon>
    </lineage>
</organism>
<protein>
    <submittedName>
        <fullName evidence="2">Uncharacterized protein</fullName>
    </submittedName>
</protein>
<proteinExistence type="predicted"/>